<evidence type="ECO:0000256" key="4">
    <source>
        <dbReference type="ARBA" id="ARBA00022989"/>
    </source>
</evidence>
<comment type="caution">
    <text evidence="8">The sequence shown here is derived from an EMBL/GenBank/DDBJ whole genome shotgun (WGS) entry which is preliminary data.</text>
</comment>
<dbReference type="Proteomes" id="UP000254326">
    <property type="component" value="Unassembled WGS sequence"/>
</dbReference>
<dbReference type="PANTHER" id="PTHR30619:SF1">
    <property type="entry name" value="RECOMBINATION PROTEIN 2"/>
    <property type="match status" value="1"/>
</dbReference>
<name>A0A370UDM7_9GAMM</name>
<evidence type="ECO:0000256" key="3">
    <source>
        <dbReference type="ARBA" id="ARBA00022692"/>
    </source>
</evidence>
<feature type="transmembrane region" description="Helical" evidence="6">
    <location>
        <begin position="263"/>
        <end position="280"/>
    </location>
</feature>
<feature type="domain" description="ComEC/Rec2-related protein" evidence="7">
    <location>
        <begin position="175"/>
        <end position="443"/>
    </location>
</feature>
<dbReference type="AlphaFoldDB" id="A0A370UDM7"/>
<keyword evidence="3 6" id="KW-0812">Transmembrane</keyword>
<gene>
    <name evidence="8" type="ORF">DN730_02240</name>
</gene>
<accession>A0A370UDM7</accession>
<feature type="transmembrane region" description="Helical" evidence="6">
    <location>
        <begin position="392"/>
        <end position="412"/>
    </location>
</feature>
<sequence length="588" mass="66566">MLLVNICVLVSAIITPPSLWWLYSTHIALLCLYQILSQNWRGLTFIGFSLIALVYAGVWSDVGIAPKHKKALWVEQAQCYIVDTPLVRPDVLAIQNNVRLYVEPCLHRHYSSEVKTPIKLIVSAHHGGWLARYAYSKAIGAVSYIPDEIDLRSTDSSSFNLYFEQFTSWRYSLSLVKGDKALWDERDKWLINYLGLTHLFVVSGLHVGFVCILALFMSKFAWRMFIKCGFASTINITSRRWCDLVLATLFSVVYASWSGAGEPVIRASVMAFLFLVLRALYRYRASFDILALCAWGMLLLWPGRVLDASYWLSFGFVLLLVWGIKKTPKYGRFFFIQCLLSVFALLLTWGWQSSISSLTIIANLIMIPFVAFIWFPTTLIAAVEFSLFNHSAIYTVLDYVLVAVYGYLAWAIEAFPEIMLSSPAWLGQKALLVVLAYLAIVWLPASRGKLMLAGVFMLLVSKMFSTPYNYKVSNDHGRIAVEQSGVYGTQRGDVFDPRTTTVIEHSSKLPNQIIKQDWSVVITSNDRNTIELLKALSVATIILQDDEHLLVYLDHDRYSVRSSACLNLLNLLKTDGCEHAEILESVLN</sequence>
<feature type="transmembrane region" description="Helical" evidence="6">
    <location>
        <begin position="43"/>
        <end position="60"/>
    </location>
</feature>
<evidence type="ECO:0000313" key="9">
    <source>
        <dbReference type="Proteomes" id="UP000254326"/>
    </source>
</evidence>
<dbReference type="NCBIfam" id="TIGR00360">
    <property type="entry name" value="ComEC_N-term"/>
    <property type="match status" value="1"/>
</dbReference>
<dbReference type="RefSeq" id="WP_115466478.1">
    <property type="nucleotide sequence ID" value="NZ_QKRA01000001.1"/>
</dbReference>
<dbReference type="EMBL" id="QKRA01000001">
    <property type="protein sequence ID" value="RDL45890.1"/>
    <property type="molecule type" value="Genomic_DNA"/>
</dbReference>
<comment type="subcellular location">
    <subcellularLocation>
        <location evidence="1">Cell membrane</location>
        <topology evidence="1">Multi-pass membrane protein</topology>
    </subcellularLocation>
</comment>
<dbReference type="InterPro" id="IPR052159">
    <property type="entry name" value="Competence_DNA_uptake"/>
</dbReference>
<feature type="transmembrane region" description="Helical" evidence="6">
    <location>
        <begin position="424"/>
        <end position="443"/>
    </location>
</feature>
<feature type="transmembrane region" description="Helical" evidence="6">
    <location>
        <begin position="333"/>
        <end position="352"/>
    </location>
</feature>
<dbReference type="InterPro" id="IPR004477">
    <property type="entry name" value="ComEC_N"/>
</dbReference>
<evidence type="ECO:0000256" key="2">
    <source>
        <dbReference type="ARBA" id="ARBA00022475"/>
    </source>
</evidence>
<evidence type="ECO:0000256" key="6">
    <source>
        <dbReference type="SAM" id="Phobius"/>
    </source>
</evidence>
<keyword evidence="9" id="KW-1185">Reference proteome</keyword>
<keyword evidence="4 6" id="KW-1133">Transmembrane helix</keyword>
<feature type="transmembrane region" description="Helical" evidence="6">
    <location>
        <begin position="358"/>
        <end position="380"/>
    </location>
</feature>
<feature type="transmembrane region" description="Helical" evidence="6">
    <location>
        <begin position="285"/>
        <end position="302"/>
    </location>
</feature>
<evidence type="ECO:0000256" key="5">
    <source>
        <dbReference type="ARBA" id="ARBA00023136"/>
    </source>
</evidence>
<dbReference type="Pfam" id="PF03772">
    <property type="entry name" value="Competence"/>
    <property type="match status" value="1"/>
</dbReference>
<keyword evidence="5 6" id="KW-0472">Membrane</keyword>
<protein>
    <recommendedName>
        <fullName evidence="7">ComEC/Rec2-related protein domain-containing protein</fullName>
    </recommendedName>
</protein>
<feature type="transmembrane region" description="Helical" evidence="6">
    <location>
        <begin position="190"/>
        <end position="217"/>
    </location>
</feature>
<evidence type="ECO:0000259" key="7">
    <source>
        <dbReference type="Pfam" id="PF03772"/>
    </source>
</evidence>
<organism evidence="8 9">
    <name type="scientific">Marinomonas piezotolerans</name>
    <dbReference type="NCBI Taxonomy" id="2213058"/>
    <lineage>
        <taxon>Bacteria</taxon>
        <taxon>Pseudomonadati</taxon>
        <taxon>Pseudomonadota</taxon>
        <taxon>Gammaproteobacteria</taxon>
        <taxon>Oceanospirillales</taxon>
        <taxon>Oceanospirillaceae</taxon>
        <taxon>Marinomonas</taxon>
    </lineage>
</organism>
<dbReference type="GO" id="GO:0005886">
    <property type="term" value="C:plasma membrane"/>
    <property type="evidence" value="ECO:0007669"/>
    <property type="project" value="UniProtKB-SubCell"/>
</dbReference>
<proteinExistence type="predicted"/>
<evidence type="ECO:0000256" key="1">
    <source>
        <dbReference type="ARBA" id="ARBA00004651"/>
    </source>
</evidence>
<reference evidence="8 9" key="1">
    <citation type="submission" date="2018-06" db="EMBL/GenBank/DDBJ databases">
        <title>Marinomonas sp. YLB-05 draft genome sequence.</title>
        <authorList>
            <person name="Yu L."/>
            <person name="Tang X."/>
        </authorList>
    </citation>
    <scope>NUCLEOTIDE SEQUENCE [LARGE SCALE GENOMIC DNA]</scope>
    <source>
        <strain evidence="8 9">YLB-05</strain>
    </source>
</reference>
<evidence type="ECO:0000313" key="8">
    <source>
        <dbReference type="EMBL" id="RDL45890.1"/>
    </source>
</evidence>
<feature type="transmembrane region" description="Helical" evidence="6">
    <location>
        <begin position="308"/>
        <end position="324"/>
    </location>
</feature>
<dbReference type="PANTHER" id="PTHR30619">
    <property type="entry name" value="DNA INTERNALIZATION/COMPETENCE PROTEIN COMEC/REC2"/>
    <property type="match status" value="1"/>
</dbReference>
<dbReference type="OrthoDB" id="9761531at2"/>
<keyword evidence="2" id="KW-1003">Cell membrane</keyword>